<evidence type="ECO:0000313" key="3">
    <source>
        <dbReference type="Proteomes" id="UP000600171"/>
    </source>
</evidence>
<dbReference type="RefSeq" id="WP_188359337.1">
    <property type="nucleotide sequence ID" value="NZ_BMDC01000001.1"/>
</dbReference>
<dbReference type="Proteomes" id="UP000600171">
    <property type="component" value="Unassembled WGS sequence"/>
</dbReference>
<dbReference type="EMBL" id="BMDC01000001">
    <property type="protein sequence ID" value="GGH62017.1"/>
    <property type="molecule type" value="Genomic_DNA"/>
</dbReference>
<comment type="similarity">
    <text evidence="1">Belongs to the UPF0111 family.</text>
</comment>
<name>A0A917MSQ6_9MICC</name>
<dbReference type="Gene3D" id="1.20.58.220">
    <property type="entry name" value="Phosphate transport system protein phou homolog 2, domain 2"/>
    <property type="match status" value="1"/>
</dbReference>
<keyword evidence="3" id="KW-1185">Reference proteome</keyword>
<gene>
    <name evidence="2" type="ORF">GCM10007359_11810</name>
</gene>
<comment type="caution">
    <text evidence="2">The sequence shown here is derived from an EMBL/GenBank/DDBJ whole genome shotgun (WGS) entry which is preliminary data.</text>
</comment>
<protein>
    <recommendedName>
        <fullName evidence="4">Phosphate transport regulator</fullName>
    </recommendedName>
</protein>
<dbReference type="InterPro" id="IPR038078">
    <property type="entry name" value="PhoU-like_sf"/>
</dbReference>
<sequence>MFERLFPQESVSLRSLSSLANKVAEAAALLSEMVGENGTDNYEQLFDRMVEHEAETQDLFFQTMTHVRSTFTSPIPREDLYSLATHLMTATEHLTSAGHVLTLHKIDRFTNHATTMLDIIQREAVLTSSVLPRLEELKSLDQYWMDMLRISRQATRTSEAYTAEIIEHYKTNRFLQTEQFIAKLKATSDSMRAVSTQIGRIIVQES</sequence>
<dbReference type="PANTHER" id="PTHR37298:SF1">
    <property type="entry name" value="UPF0111 PROTEIN YKAA"/>
    <property type="match status" value="1"/>
</dbReference>
<accession>A0A917MSQ6</accession>
<organism evidence="2 3">
    <name type="scientific">Rothia aerolata</name>
    <dbReference type="NCBI Taxonomy" id="1812262"/>
    <lineage>
        <taxon>Bacteria</taxon>
        <taxon>Bacillati</taxon>
        <taxon>Actinomycetota</taxon>
        <taxon>Actinomycetes</taxon>
        <taxon>Micrococcales</taxon>
        <taxon>Micrococcaceae</taxon>
        <taxon>Rothia</taxon>
    </lineage>
</organism>
<reference evidence="2 3" key="1">
    <citation type="journal article" date="2014" name="Int. J. Syst. Evol. Microbiol.">
        <title>Complete genome sequence of Corynebacterium casei LMG S-19264T (=DSM 44701T), isolated from a smear-ripened cheese.</title>
        <authorList>
            <consortium name="US DOE Joint Genome Institute (JGI-PGF)"/>
            <person name="Walter F."/>
            <person name="Albersmeier A."/>
            <person name="Kalinowski J."/>
            <person name="Ruckert C."/>
        </authorList>
    </citation>
    <scope>NUCLEOTIDE SEQUENCE [LARGE SCALE GENOMIC DNA]</scope>
    <source>
        <strain evidence="2 3">CCM 8669</strain>
    </source>
</reference>
<proteinExistence type="inferred from homology"/>
<evidence type="ECO:0008006" key="4">
    <source>
        <dbReference type="Google" id="ProtNLM"/>
    </source>
</evidence>
<evidence type="ECO:0000313" key="2">
    <source>
        <dbReference type="EMBL" id="GGH62017.1"/>
    </source>
</evidence>
<dbReference type="Pfam" id="PF01865">
    <property type="entry name" value="PhoU_div"/>
    <property type="match status" value="1"/>
</dbReference>
<evidence type="ECO:0000256" key="1">
    <source>
        <dbReference type="ARBA" id="ARBA00008591"/>
    </source>
</evidence>
<dbReference type="AlphaFoldDB" id="A0A917MSQ6"/>
<dbReference type="PANTHER" id="PTHR37298">
    <property type="entry name" value="UPF0111 PROTEIN YKAA"/>
    <property type="match status" value="1"/>
</dbReference>
<dbReference type="InterPro" id="IPR018445">
    <property type="entry name" value="Put_Phosphate_transp_reg"/>
</dbReference>
<dbReference type="InterPro" id="IPR052912">
    <property type="entry name" value="UPF0111_domain"/>
</dbReference>